<organism evidence="4 5">
    <name type="scientific">Rhodococcus erythropolis</name>
    <name type="common">Arthrobacter picolinophilus</name>
    <dbReference type="NCBI Taxonomy" id="1833"/>
    <lineage>
        <taxon>Bacteria</taxon>
        <taxon>Bacillati</taxon>
        <taxon>Actinomycetota</taxon>
        <taxon>Actinomycetes</taxon>
        <taxon>Mycobacteriales</taxon>
        <taxon>Nocardiaceae</taxon>
        <taxon>Rhodococcus</taxon>
        <taxon>Rhodococcus erythropolis group</taxon>
    </lineage>
</organism>
<dbReference type="NCBIfam" id="TIGR02228">
    <property type="entry name" value="sigpep_I_arch"/>
    <property type="match status" value="1"/>
</dbReference>
<dbReference type="InterPro" id="IPR001733">
    <property type="entry name" value="Peptidase_S26B"/>
</dbReference>
<keyword evidence="3" id="KW-0472">Membrane</keyword>
<evidence type="ECO:0000256" key="3">
    <source>
        <dbReference type="SAM" id="Phobius"/>
    </source>
</evidence>
<name>A0A0C3AAE3_RHOER</name>
<feature type="transmembrane region" description="Helical" evidence="3">
    <location>
        <begin position="20"/>
        <end position="53"/>
    </location>
</feature>
<reference evidence="4 5" key="1">
    <citation type="journal article" date="2017" name="Poromechanics V (2013)">
        <title>Genomic Characterization of the Arsenic-Tolerant Actinobacterium, &lt;i&gt;Rhodococcus erythropolis&lt;/i&gt; S43.</title>
        <authorList>
            <person name="Retamal-Morales G."/>
            <person name="Mehnert M."/>
            <person name="Schwabe R."/>
            <person name="Tischler D."/>
            <person name="Schloemann M."/>
            <person name="Levican G.J."/>
        </authorList>
    </citation>
    <scope>NUCLEOTIDE SEQUENCE [LARGE SCALE GENOMIC DNA]</scope>
    <source>
        <strain evidence="4 5">S43</strain>
    </source>
</reference>
<feature type="region of interest" description="Disordered" evidence="2">
    <location>
        <begin position="177"/>
        <end position="202"/>
    </location>
</feature>
<dbReference type="GO" id="GO:0006465">
    <property type="term" value="P:signal peptide processing"/>
    <property type="evidence" value="ECO:0007669"/>
    <property type="project" value="UniProtKB-UniRule"/>
</dbReference>
<dbReference type="EC" id="3.4.21.89" evidence="1"/>
<dbReference type="GO" id="GO:0004252">
    <property type="term" value="F:serine-type endopeptidase activity"/>
    <property type="evidence" value="ECO:0007669"/>
    <property type="project" value="UniProtKB-UniRule"/>
</dbReference>
<accession>A0A0C3AAE3</accession>
<sequence>MPTHARATHVRTKKRSVPTIIGDCILQVLAAGGVVCIALVICAVAFDITLIMFKTGSMSPTIPTGSLAVVREVPADSVEVGDVVTVDRGVSELPVTHRVVSARTQDNGITILDLKGDANASADPAVYEVTTVRKVLWHVPGLARVIVYFSNPLVLGAITLTMAALVVAVFWPRNTDDDDDADSADPKTEPIQVLLPPDGGRQ</sequence>
<protein>
    <recommendedName>
        <fullName evidence="1">Signal peptidase I</fullName>
        <ecNumber evidence="1">3.4.21.89</ecNumber>
    </recommendedName>
</protein>
<dbReference type="GO" id="GO:0009003">
    <property type="term" value="F:signal peptidase activity"/>
    <property type="evidence" value="ECO:0007669"/>
    <property type="project" value="UniProtKB-EC"/>
</dbReference>
<evidence type="ECO:0000313" key="4">
    <source>
        <dbReference type="EMBL" id="KAB2581927.1"/>
    </source>
</evidence>
<dbReference type="Proteomes" id="UP000325576">
    <property type="component" value="Unassembled WGS sequence"/>
</dbReference>
<dbReference type="GO" id="GO:0016020">
    <property type="term" value="C:membrane"/>
    <property type="evidence" value="ECO:0007669"/>
    <property type="project" value="UniProtKB-UniRule"/>
</dbReference>
<keyword evidence="3" id="KW-0812">Transmembrane</keyword>
<dbReference type="EMBL" id="MRBO01000763">
    <property type="protein sequence ID" value="KAB2581927.1"/>
    <property type="molecule type" value="Genomic_DNA"/>
</dbReference>
<keyword evidence="3" id="KW-1133">Transmembrane helix</keyword>
<dbReference type="AlphaFoldDB" id="A0A0C3AAE3"/>
<evidence type="ECO:0000256" key="1">
    <source>
        <dbReference type="NCBIfam" id="TIGR02228"/>
    </source>
</evidence>
<dbReference type="CDD" id="cd06530">
    <property type="entry name" value="S26_SPase_I"/>
    <property type="match status" value="1"/>
</dbReference>
<evidence type="ECO:0000256" key="2">
    <source>
        <dbReference type="SAM" id="MobiDB-lite"/>
    </source>
</evidence>
<evidence type="ECO:0000313" key="5">
    <source>
        <dbReference type="Proteomes" id="UP000325576"/>
    </source>
</evidence>
<dbReference type="InterPro" id="IPR019533">
    <property type="entry name" value="Peptidase_S26"/>
</dbReference>
<dbReference type="PANTHER" id="PTHR10806:SF6">
    <property type="entry name" value="SIGNAL PEPTIDASE COMPLEX CATALYTIC SUBUNIT SEC11"/>
    <property type="match status" value="1"/>
</dbReference>
<dbReference type="PANTHER" id="PTHR10806">
    <property type="entry name" value="SIGNAL PEPTIDASE COMPLEX CATALYTIC SUBUNIT SEC11"/>
    <property type="match status" value="1"/>
</dbReference>
<dbReference type="RefSeq" id="WP_042951150.1">
    <property type="nucleotide sequence ID" value="NZ_JANUEJ010000007.1"/>
</dbReference>
<gene>
    <name evidence="4" type="ORF">BS297_28345</name>
</gene>
<proteinExistence type="predicted"/>
<comment type="caution">
    <text evidence="4">The sequence shown here is derived from an EMBL/GenBank/DDBJ whole genome shotgun (WGS) entry which is preliminary data.</text>
</comment>
<feature type="transmembrane region" description="Helical" evidence="3">
    <location>
        <begin position="145"/>
        <end position="171"/>
    </location>
</feature>